<dbReference type="GO" id="GO:0008270">
    <property type="term" value="F:zinc ion binding"/>
    <property type="evidence" value="ECO:0007669"/>
    <property type="project" value="UniProtKB-KW"/>
</dbReference>
<evidence type="ECO:0000256" key="1">
    <source>
        <dbReference type="ARBA" id="ARBA00022723"/>
    </source>
</evidence>
<evidence type="ECO:0000313" key="11">
    <source>
        <dbReference type="Proteomes" id="UP000583929"/>
    </source>
</evidence>
<evidence type="ECO:0000259" key="7">
    <source>
        <dbReference type="PROSITE" id="PS51038"/>
    </source>
</evidence>
<dbReference type="InterPro" id="IPR056699">
    <property type="entry name" value="DUF7797"/>
</dbReference>
<evidence type="ECO:0000256" key="4">
    <source>
        <dbReference type="PROSITE-ProRule" id="PRU00146"/>
    </source>
</evidence>
<gene>
    <name evidence="8" type="ORF">F8388_020401</name>
    <name evidence="9" type="ORF">G4B88_028078</name>
</gene>
<evidence type="ECO:0008006" key="12">
    <source>
        <dbReference type="Google" id="ProtNLM"/>
    </source>
</evidence>
<dbReference type="Pfam" id="PF25073">
    <property type="entry name" value="DUF7797"/>
    <property type="match status" value="1"/>
</dbReference>
<dbReference type="EMBL" id="JAATIQ010000038">
    <property type="protein sequence ID" value="KAF4395908.1"/>
    <property type="molecule type" value="Genomic_DNA"/>
</dbReference>
<dbReference type="InterPro" id="IPR019786">
    <property type="entry name" value="Zinc_finger_PHD-type_CS"/>
</dbReference>
<feature type="region of interest" description="Disordered" evidence="5">
    <location>
        <begin position="479"/>
        <end position="500"/>
    </location>
</feature>
<dbReference type="InterPro" id="IPR013083">
    <property type="entry name" value="Znf_RING/FYVE/PHD"/>
</dbReference>
<dbReference type="PANTHER" id="PTHR47527">
    <property type="entry name" value="RING/FYVE/PHD ZINC FINGER SUPERFAMILY PROTEIN"/>
    <property type="match status" value="1"/>
</dbReference>
<sequence>MDSAVDTEGGKQFGEILPVSMGEKRPLENGEGGGLEREEAQLNKRPRIGGLKRVAEIVLVLSTMASIRGGKKPTEVEVGLMSEARTKLVELCEGLAPKDIVARDAIEAVVQDLGLNAKAKDQKLGFRGPRLTIAERFSQTKRKMEESRKYAGQSSPYTSHSLQTSFNTGAESRGSPHTLRMIPSDKQTYLPVSSVAAPASLPIGHVSTATSASMSYQLPTSDVRAPTVSSGFISNNLGRDSPSLALPRIERPQFKLDGPNVPSLASQGQGNIVCYLLTVNASSNHHLVNAPTRSVQTQATKSGPEQSKLPIPTLVKVEGTGQMNVQRLTTSALRDQNFRPLISQPASANLPTMPQPLQASNFVQAASLSNSHNEIAKTVQKLLQPKLPDHPTWIPPSRDYMTKALQCQICMVTIHEVDNVLICDACEKGYHTKCAQSFNLRVIPIPRGEWHCSRCLALSNGKPLPPKYGRVMRSNTPAKISSSTAGAQSSSEKKVENANVKASQQIVTANGSSDLQTPTHTDVMALGNNSVDSAADPNPKETQTYNLSSISMDTKPVLGSCATVSMKSVEDTCGSSAVASSESSSQLLKDSEPPNHQENSLEVKTQPLNHASDTFGDNMVDPSQSSLDSCVVEQADQTNSAEVALKKSQENNEMLKETDKSHLIESTLSYDKRVEHDGAQENTVGWSATSSEVTEHSGNSFDDLRSVEWVGNVIQNVDEKLFYQTCCVDGVTYKLQDHALFRSSHGKLIPSKLKAREHQIFLLKFYQLFDLEIFELITMLDELLMLSMWEDSKTGSKWVIVNRCYFPGDLPENVGRPCTTDSNEVYDSNHDSTIMAGLINGPCEVLPLTKFKDENERRSQLNADSNSRLHPIFICKWFYDEFKGSFQPVSG</sequence>
<dbReference type="Proteomes" id="UP000583929">
    <property type="component" value="Unassembled WGS sequence"/>
</dbReference>
<dbReference type="Gene3D" id="2.30.30.490">
    <property type="match status" value="1"/>
</dbReference>
<comment type="caution">
    <text evidence="8">The sequence shown here is derived from an EMBL/GenBank/DDBJ whole genome shotgun (WGS) entry which is preliminary data.</text>
</comment>
<evidence type="ECO:0000256" key="3">
    <source>
        <dbReference type="ARBA" id="ARBA00022833"/>
    </source>
</evidence>
<feature type="region of interest" description="Disordered" evidence="5">
    <location>
        <begin position="575"/>
        <end position="599"/>
    </location>
</feature>
<protein>
    <recommendedName>
        <fullName evidence="12">PHD finger protein</fullName>
    </recommendedName>
</protein>
<dbReference type="SUPFAM" id="SSF57903">
    <property type="entry name" value="FYVE/PHD zinc finger"/>
    <property type="match status" value="1"/>
</dbReference>
<keyword evidence="3" id="KW-0862">Zinc</keyword>
<dbReference type="Pfam" id="PF01426">
    <property type="entry name" value="BAH"/>
    <property type="match status" value="1"/>
</dbReference>
<dbReference type="PROSITE" id="PS50016">
    <property type="entry name" value="ZF_PHD_2"/>
    <property type="match status" value="1"/>
</dbReference>
<name>A0A7J6HH03_CANSA</name>
<dbReference type="InterPro" id="IPR019787">
    <property type="entry name" value="Znf_PHD-finger"/>
</dbReference>
<evidence type="ECO:0000313" key="8">
    <source>
        <dbReference type="EMBL" id="KAF4394576.1"/>
    </source>
</evidence>
<proteinExistence type="predicted"/>
<dbReference type="CDD" id="cd04370">
    <property type="entry name" value="BAH"/>
    <property type="match status" value="1"/>
</dbReference>
<dbReference type="PROSITE" id="PS01359">
    <property type="entry name" value="ZF_PHD_1"/>
    <property type="match status" value="1"/>
</dbReference>
<feature type="domain" description="PHD-type" evidence="6">
    <location>
        <begin position="404"/>
        <end position="458"/>
    </location>
</feature>
<feature type="compositionally biased region" description="Polar residues" evidence="5">
    <location>
        <begin position="152"/>
        <end position="170"/>
    </location>
</feature>
<evidence type="ECO:0000256" key="5">
    <source>
        <dbReference type="SAM" id="MobiDB-lite"/>
    </source>
</evidence>
<reference evidence="10 11" key="1">
    <citation type="journal article" date="2020" name="bioRxiv">
        <title>Sequence and annotation of 42 cannabis genomes reveals extensive copy number variation in cannabinoid synthesis and pathogen resistance genes.</title>
        <authorList>
            <person name="Mckernan K.J."/>
            <person name="Helbert Y."/>
            <person name="Kane L.T."/>
            <person name="Ebling H."/>
            <person name="Zhang L."/>
            <person name="Liu B."/>
            <person name="Eaton Z."/>
            <person name="Mclaughlin S."/>
            <person name="Kingan S."/>
            <person name="Baybayan P."/>
            <person name="Concepcion G."/>
            <person name="Jordan M."/>
            <person name="Riva A."/>
            <person name="Barbazuk W."/>
            <person name="Harkins T."/>
        </authorList>
    </citation>
    <scope>NUCLEOTIDE SEQUENCE [LARGE SCALE GENOMIC DNA]</scope>
    <source>
        <strain evidence="10 11">cv. Jamaican Lion 4</strain>
        <strain evidence="9">Father</strain>
        <strain evidence="8">Mother</strain>
        <tissue evidence="8">Leaf</tissue>
    </source>
</reference>
<dbReference type="SMART" id="SM00249">
    <property type="entry name" value="PHD"/>
    <property type="match status" value="1"/>
</dbReference>
<dbReference type="Proteomes" id="UP000525078">
    <property type="component" value="Unassembled WGS sequence"/>
</dbReference>
<evidence type="ECO:0000313" key="10">
    <source>
        <dbReference type="Proteomes" id="UP000525078"/>
    </source>
</evidence>
<dbReference type="InterPro" id="IPR011011">
    <property type="entry name" value="Znf_FYVE_PHD"/>
</dbReference>
<dbReference type="InterPro" id="IPR001965">
    <property type="entry name" value="Znf_PHD"/>
</dbReference>
<dbReference type="Pfam" id="PF00628">
    <property type="entry name" value="PHD"/>
    <property type="match status" value="1"/>
</dbReference>
<dbReference type="InterPro" id="IPR043151">
    <property type="entry name" value="BAH_sf"/>
</dbReference>
<dbReference type="EMBL" id="JAATIP010000010">
    <property type="protein sequence ID" value="KAF4394576.1"/>
    <property type="molecule type" value="Genomic_DNA"/>
</dbReference>
<feature type="region of interest" description="Disordered" evidence="5">
    <location>
        <begin position="140"/>
        <end position="177"/>
    </location>
</feature>
<dbReference type="Gene3D" id="3.30.40.10">
    <property type="entry name" value="Zinc/RING finger domain, C3HC4 (zinc finger)"/>
    <property type="match status" value="1"/>
</dbReference>
<feature type="compositionally biased region" description="Basic and acidic residues" evidence="5">
    <location>
        <begin position="589"/>
        <end position="599"/>
    </location>
</feature>
<dbReference type="AlphaFoldDB" id="A0A7J6HH03"/>
<dbReference type="PROSITE" id="PS51038">
    <property type="entry name" value="BAH"/>
    <property type="match status" value="1"/>
</dbReference>
<keyword evidence="2 4" id="KW-0863">Zinc-finger</keyword>
<dbReference type="InterPro" id="IPR001025">
    <property type="entry name" value="BAH_dom"/>
</dbReference>
<evidence type="ECO:0000256" key="2">
    <source>
        <dbReference type="ARBA" id="ARBA00022771"/>
    </source>
</evidence>
<evidence type="ECO:0000259" key="6">
    <source>
        <dbReference type="PROSITE" id="PS50016"/>
    </source>
</evidence>
<keyword evidence="11" id="KW-1185">Reference proteome</keyword>
<evidence type="ECO:0000313" key="9">
    <source>
        <dbReference type="EMBL" id="KAF4395908.1"/>
    </source>
</evidence>
<feature type="domain" description="BAH" evidence="7">
    <location>
        <begin position="761"/>
        <end position="890"/>
    </location>
</feature>
<organism evidence="8 10">
    <name type="scientific">Cannabis sativa</name>
    <name type="common">Hemp</name>
    <name type="synonym">Marijuana</name>
    <dbReference type="NCBI Taxonomy" id="3483"/>
    <lineage>
        <taxon>Eukaryota</taxon>
        <taxon>Viridiplantae</taxon>
        <taxon>Streptophyta</taxon>
        <taxon>Embryophyta</taxon>
        <taxon>Tracheophyta</taxon>
        <taxon>Spermatophyta</taxon>
        <taxon>Magnoliopsida</taxon>
        <taxon>eudicotyledons</taxon>
        <taxon>Gunneridae</taxon>
        <taxon>Pentapetalae</taxon>
        <taxon>rosids</taxon>
        <taxon>fabids</taxon>
        <taxon>Rosales</taxon>
        <taxon>Cannabaceae</taxon>
        <taxon>Cannabis</taxon>
    </lineage>
</organism>
<keyword evidence="1" id="KW-0479">Metal-binding</keyword>
<accession>A0A7J6HH03</accession>
<feature type="compositionally biased region" description="Low complexity" evidence="5">
    <location>
        <begin position="575"/>
        <end position="585"/>
    </location>
</feature>
<dbReference type="GO" id="GO:0003682">
    <property type="term" value="F:chromatin binding"/>
    <property type="evidence" value="ECO:0007669"/>
    <property type="project" value="InterPro"/>
</dbReference>
<dbReference type="PANTHER" id="PTHR47527:SF3">
    <property type="entry name" value="RING_FYVE_PHD ZINC FINGER SUPERFAMILY PROTEIN"/>
    <property type="match status" value="1"/>
</dbReference>
<feature type="compositionally biased region" description="Low complexity" evidence="5">
    <location>
        <begin position="481"/>
        <end position="490"/>
    </location>
</feature>